<proteinExistence type="predicted"/>
<comment type="caution">
    <text evidence="2">The sequence shown here is derived from an EMBL/GenBank/DDBJ whole genome shotgun (WGS) entry which is preliminary data.</text>
</comment>
<gene>
    <name evidence="2" type="ORF">F3168_04705</name>
</gene>
<dbReference type="EMBL" id="WIOL01000001">
    <property type="protein sequence ID" value="MQT16559.1"/>
    <property type="molecule type" value="Genomic_DNA"/>
</dbReference>
<dbReference type="Proteomes" id="UP000481327">
    <property type="component" value="Unassembled WGS sequence"/>
</dbReference>
<feature type="domain" description="VOC" evidence="1">
    <location>
        <begin position="6"/>
        <end position="126"/>
    </location>
</feature>
<dbReference type="RefSeq" id="WP_152576945.1">
    <property type="nucleotide sequence ID" value="NZ_JAATJI010000001.1"/>
</dbReference>
<evidence type="ECO:0000259" key="1">
    <source>
        <dbReference type="PROSITE" id="PS51819"/>
    </source>
</evidence>
<protein>
    <submittedName>
        <fullName evidence="2">VOC family protein</fullName>
    </submittedName>
</protein>
<dbReference type="PROSITE" id="PS51819">
    <property type="entry name" value="VOC"/>
    <property type="match status" value="1"/>
</dbReference>
<sequence length="126" mass="13621">MLSLATATPVTFVMTTDAERSRRFYAETLSLPLGTQDEYAMVYDLAGTILRITEVPQFAAGPHPVLGWKVADVVAIAGELRARGVTFTIYDGLDQDQDGIWTAPDGAAQVAWFNDPDGNVLSLTKS</sequence>
<reference evidence="2 3" key="1">
    <citation type="submission" date="2019-09" db="EMBL/GenBank/DDBJ databases">
        <title>Polymorphobacter sp. isolated from a lake in China.</title>
        <authorList>
            <person name="Liu Z."/>
        </authorList>
    </citation>
    <scope>NUCLEOTIDE SEQUENCE [LARGE SCALE GENOMIC DNA]</scope>
    <source>
        <strain evidence="2 3">D40P</strain>
    </source>
</reference>
<dbReference type="OrthoDB" id="9804907at2"/>
<accession>A0A7C9KHP1</accession>
<organism evidence="2 3">
    <name type="scientific">Sandarakinorhabdus fusca</name>
    <dbReference type="NCBI Taxonomy" id="1439888"/>
    <lineage>
        <taxon>Bacteria</taxon>
        <taxon>Pseudomonadati</taxon>
        <taxon>Pseudomonadota</taxon>
        <taxon>Alphaproteobacteria</taxon>
        <taxon>Sphingomonadales</taxon>
        <taxon>Sphingosinicellaceae</taxon>
        <taxon>Sandarakinorhabdus</taxon>
    </lineage>
</organism>
<dbReference type="AlphaFoldDB" id="A0A7C9KHP1"/>
<name>A0A7C9KHP1_9SPHN</name>
<dbReference type="Gene3D" id="3.10.180.10">
    <property type="entry name" value="2,3-Dihydroxybiphenyl 1,2-Dioxygenase, domain 1"/>
    <property type="match status" value="1"/>
</dbReference>
<dbReference type="InterPro" id="IPR037523">
    <property type="entry name" value="VOC_core"/>
</dbReference>
<evidence type="ECO:0000313" key="2">
    <source>
        <dbReference type="EMBL" id="MQT16559.1"/>
    </source>
</evidence>
<evidence type="ECO:0000313" key="3">
    <source>
        <dbReference type="Proteomes" id="UP000481327"/>
    </source>
</evidence>
<keyword evidence="3" id="KW-1185">Reference proteome</keyword>
<dbReference type="SUPFAM" id="SSF54593">
    <property type="entry name" value="Glyoxalase/Bleomycin resistance protein/Dihydroxybiphenyl dioxygenase"/>
    <property type="match status" value="1"/>
</dbReference>
<dbReference type="InterPro" id="IPR029068">
    <property type="entry name" value="Glyas_Bleomycin-R_OHBP_Dase"/>
</dbReference>